<dbReference type="PANTHER" id="PTHR40788:SF2">
    <property type="entry name" value="CLR5 DOMAIN-CONTAINING PROTEIN"/>
    <property type="match status" value="1"/>
</dbReference>
<dbReference type="OrthoDB" id="2922289at2759"/>
<dbReference type="STRING" id="1116229.S3CYQ2"/>
<accession>S3CYQ2</accession>
<dbReference type="RefSeq" id="XP_008087871.1">
    <property type="nucleotide sequence ID" value="XM_008089680.1"/>
</dbReference>
<reference evidence="1 2" key="1">
    <citation type="journal article" date="2013" name="BMC Genomics">
        <title>Genomics-driven discovery of the pneumocandin biosynthetic gene cluster in the fungus Glarea lozoyensis.</title>
        <authorList>
            <person name="Chen L."/>
            <person name="Yue Q."/>
            <person name="Zhang X."/>
            <person name="Xiang M."/>
            <person name="Wang C."/>
            <person name="Li S."/>
            <person name="Che Y."/>
            <person name="Ortiz-Lopez F.J."/>
            <person name="Bills G.F."/>
            <person name="Liu X."/>
            <person name="An Z."/>
        </authorList>
    </citation>
    <scope>NUCLEOTIDE SEQUENCE [LARGE SCALE GENOMIC DNA]</scope>
    <source>
        <strain evidence="2">ATCC 20868 / MF5171</strain>
    </source>
</reference>
<protein>
    <submittedName>
        <fullName evidence="1">Uncharacterized protein</fullName>
    </submittedName>
</protein>
<proteinExistence type="predicted"/>
<dbReference type="PANTHER" id="PTHR40788">
    <property type="entry name" value="CLR5 DOMAIN-CONTAINING PROTEIN-RELATED"/>
    <property type="match status" value="1"/>
</dbReference>
<gene>
    <name evidence="1" type="ORF">GLAREA_11537</name>
</gene>
<dbReference type="Proteomes" id="UP000016922">
    <property type="component" value="Unassembled WGS sequence"/>
</dbReference>
<evidence type="ECO:0000313" key="2">
    <source>
        <dbReference type="Proteomes" id="UP000016922"/>
    </source>
</evidence>
<keyword evidence="2" id="KW-1185">Reference proteome</keyword>
<organism evidence="1 2">
    <name type="scientific">Glarea lozoyensis (strain ATCC 20868 / MF5171)</name>
    <dbReference type="NCBI Taxonomy" id="1116229"/>
    <lineage>
        <taxon>Eukaryota</taxon>
        <taxon>Fungi</taxon>
        <taxon>Dikarya</taxon>
        <taxon>Ascomycota</taxon>
        <taxon>Pezizomycotina</taxon>
        <taxon>Leotiomycetes</taxon>
        <taxon>Helotiales</taxon>
        <taxon>Helotiaceae</taxon>
        <taxon>Glarea</taxon>
    </lineage>
</organism>
<dbReference type="EMBL" id="KE145372">
    <property type="protein sequence ID" value="EPE24956.1"/>
    <property type="molecule type" value="Genomic_DNA"/>
</dbReference>
<sequence>MREAEQDLHKFWAKFDSKYKFKFGKTINEIVEGFLFEHRILKRTPEWVEPITIALEKNKQKALETSFSKFDLTTDDSGSFKITSAPKQKIKTKGLASLKEDDAADPDQQPLRKEDIQPIFTVDQRAQKVFRNLLFTPNLTATPGEIPWIDFLHAMASTGFSPEKLYGSVWQFTPTSLDVERSIHFHEPHPHSKIPFKIARCIGRRLNRAYGWYSGMFVTS</sequence>
<dbReference type="KEGG" id="glz:GLAREA_11537"/>
<dbReference type="AlphaFoldDB" id="S3CYQ2"/>
<dbReference type="eggNOG" id="ENOG502QUCG">
    <property type="taxonomic scope" value="Eukaryota"/>
</dbReference>
<dbReference type="GeneID" id="19470578"/>
<evidence type="ECO:0000313" key="1">
    <source>
        <dbReference type="EMBL" id="EPE24956.1"/>
    </source>
</evidence>
<dbReference type="OMA" id="PHPMGKI"/>
<dbReference type="HOGENOM" id="CLU_101436_0_0_1"/>
<name>S3CYQ2_GLAL2</name>